<evidence type="ECO:0000313" key="2">
    <source>
        <dbReference type="Proteomes" id="UP000039437"/>
    </source>
</evidence>
<dbReference type="Proteomes" id="UP000039437">
    <property type="component" value="Unassembled WGS sequence"/>
</dbReference>
<reference evidence="1 2" key="1">
    <citation type="submission" date="2015-04" db="EMBL/GenBank/DDBJ databases">
        <authorList>
            <person name="Syromyatnikov M.Y."/>
            <person name="Popov V.N."/>
        </authorList>
    </citation>
    <scope>NUCLEOTIDE SEQUENCE [LARGE SCALE GENOMIC DNA]</scope>
    <source>
        <strain evidence="1 2">AH1</strain>
    </source>
</reference>
<gene>
    <name evidence="1" type="ORF">BN1321_260067</name>
</gene>
<dbReference type="AlphaFoldDB" id="A0A0U1MKX0"/>
<dbReference type="EMBL" id="CVOQ01000019">
    <property type="protein sequence ID" value="CRI10997.1"/>
    <property type="molecule type" value="Genomic_DNA"/>
</dbReference>
<sequence>MLTSFLKFFSIKVIDLGKQLAIGNIDHVMMWQVLNQHFINKVTEFMILISYY</sequence>
<evidence type="ECO:0000313" key="1">
    <source>
        <dbReference type="EMBL" id="CRI10997.1"/>
    </source>
</evidence>
<organism evidence="1 2">
    <name type="scientific">Staphylococcus aureus</name>
    <dbReference type="NCBI Taxonomy" id="1280"/>
    <lineage>
        <taxon>Bacteria</taxon>
        <taxon>Bacillati</taxon>
        <taxon>Bacillota</taxon>
        <taxon>Bacilli</taxon>
        <taxon>Bacillales</taxon>
        <taxon>Staphylococcaceae</taxon>
        <taxon>Staphylococcus</taxon>
    </lineage>
</organism>
<accession>A0A0U1MKX0</accession>
<name>A0A0U1MKX0_STAAU</name>
<proteinExistence type="predicted"/>
<protein>
    <submittedName>
        <fullName evidence="1">Uncharacterized protein</fullName>
    </submittedName>
</protein>